<dbReference type="AlphaFoldDB" id="A0A0A1U491"/>
<dbReference type="GeneID" id="14887936"/>
<name>A0A0A1U491_ENTIV</name>
<protein>
    <submittedName>
        <fullName evidence="1">Uncharacterized protein</fullName>
    </submittedName>
</protein>
<accession>A0A0A1U491</accession>
<dbReference type="KEGG" id="eiv:EIN_492240"/>
<gene>
    <name evidence="1" type="ORF">EIN_492240</name>
</gene>
<dbReference type="VEuPathDB" id="AmoebaDB:EIN_492240"/>
<sequence length="881" mass="98800">STCAVDGRKVEIDMNVTVPQVLPMINTFVVISCPDNNTKRITFTTNNVVFNNSLINLSFETGTIKPNTFGSVVSQQLNCVYGQFDLENESTKEIFWVKTENKKPHIKRITLPLFENRLQETLTIQTDSIQAFVLGNSKASIPINPKESFKIFIAPNSFIETKFRGRLEEIVEFSGQFVPIKILRDETRIVFENTEVINNTALPLVFSTDKKKKRIISGTSSGLSQGQKLAIAGSCFISVTGSSFVTLLSQFSCVEDEGTFIPICLIPDEKKKSNKIVYFATLHNKSPFTVFLKYANTTLKMEHGFSDYLKLPTYTETVPQFELGLSESGPFVTITQSCYLQFPTVCKFESSRYVHVSLDQNTLTITESLLSDYVVCNNTSVPLFWWWVYQDSSIPIEISPYSASFIYQPFCPIQSTLNLSSSFFSQKFVVVSFEKNMKEEDSCDVSLSHSSRHVITISKKKIKPIHSVSLYIPQIIVDIINDYTPISTIILDNLRLTMAKGLNVSASLLQVESYPPATYTVNVMVQTFSFTLTKDTLFVALPRAVVQVDSLFIKKLIDFLPPLPKLDLKNFKPPKLFFAIDKSELEVSFRSVAGVVLPLTKYSATISALLVFLSIDHTCLDIPEFLGYGECLLPFFQGVFLGQLPKILASSPIIGNPQFALSSLNSAFSSLGSRNFVNALNKSTTGIFGVLASIADTVNGMSENYDYDITLQGPRPESFKEGMKLGVIGYHKKKTGSTLDKLQLSMSSVTQFIKLAAVGAFAEFEEKGAKRVGKWRSVEEYGPIRKYQDIGFEEYSRNEKYVCHIKGSNDTWIVVRDVSKFLLLMNQNITVQINEIGNVSFGEKCLSVTIGDKRYSLDLDKFGKREKRFCEEITKNEDCVI</sequence>
<dbReference type="RefSeq" id="XP_004255756.1">
    <property type="nucleotide sequence ID" value="XM_004255708.1"/>
</dbReference>
<keyword evidence="2" id="KW-1185">Reference proteome</keyword>
<evidence type="ECO:0000313" key="2">
    <source>
        <dbReference type="Proteomes" id="UP000014680"/>
    </source>
</evidence>
<reference evidence="1 2" key="1">
    <citation type="submission" date="2012-10" db="EMBL/GenBank/DDBJ databases">
        <authorList>
            <person name="Zafar N."/>
            <person name="Inman J."/>
            <person name="Hall N."/>
            <person name="Lorenzi H."/>
            <person name="Caler E."/>
        </authorList>
    </citation>
    <scope>NUCLEOTIDE SEQUENCE [LARGE SCALE GENOMIC DNA]</scope>
    <source>
        <strain evidence="1 2">IP1</strain>
    </source>
</reference>
<organism evidence="1 2">
    <name type="scientific">Entamoeba invadens IP1</name>
    <dbReference type="NCBI Taxonomy" id="370355"/>
    <lineage>
        <taxon>Eukaryota</taxon>
        <taxon>Amoebozoa</taxon>
        <taxon>Evosea</taxon>
        <taxon>Archamoebae</taxon>
        <taxon>Mastigamoebida</taxon>
        <taxon>Entamoebidae</taxon>
        <taxon>Entamoeba</taxon>
    </lineage>
</organism>
<evidence type="ECO:0000313" key="1">
    <source>
        <dbReference type="EMBL" id="ELP88985.1"/>
    </source>
</evidence>
<proteinExistence type="predicted"/>
<dbReference type="EMBL" id="KB206684">
    <property type="protein sequence ID" value="ELP88985.1"/>
    <property type="molecule type" value="Genomic_DNA"/>
</dbReference>
<dbReference type="Proteomes" id="UP000014680">
    <property type="component" value="Unassembled WGS sequence"/>
</dbReference>
<feature type="non-terminal residue" evidence="1">
    <location>
        <position position="1"/>
    </location>
</feature>